<dbReference type="PANTHER" id="PTHR33987:SF1">
    <property type="entry name" value="CALCINEURIN-LIKE METALLO-PHOSPHOESTERASE SUPERFAMILY PROTEIN"/>
    <property type="match status" value="1"/>
</dbReference>
<evidence type="ECO:0000256" key="1">
    <source>
        <dbReference type="SAM" id="SignalP"/>
    </source>
</evidence>
<dbReference type="InterPro" id="IPR029052">
    <property type="entry name" value="Metallo-depent_PP-like"/>
</dbReference>
<keyword evidence="3" id="KW-0378">Hydrolase</keyword>
<evidence type="ECO:0000259" key="2">
    <source>
        <dbReference type="Pfam" id="PF09423"/>
    </source>
</evidence>
<dbReference type="KEGG" id="tmk:QGN29_07915"/>
<protein>
    <submittedName>
        <fullName evidence="3">Alkaline phosphatase D family protein</fullName>
        <ecNumber evidence="3">3.1.3.1</ecNumber>
    </submittedName>
</protein>
<dbReference type="AlphaFoldDB" id="A0AA52EFQ4"/>
<dbReference type="EC" id="3.1.3.1" evidence="3"/>
<evidence type="ECO:0000313" key="4">
    <source>
        <dbReference type="Proteomes" id="UP001268683"/>
    </source>
</evidence>
<proteinExistence type="predicted"/>
<accession>A0AA52EFQ4</accession>
<feature type="domain" description="PhoD-like phosphatase metallophosphatase" evidence="2">
    <location>
        <begin position="60"/>
        <end position="325"/>
    </location>
</feature>
<reference evidence="3" key="1">
    <citation type="submission" date="2023-04" db="EMBL/GenBank/DDBJ databases">
        <title>Complete genome sequence of Temperatibacter marinus.</title>
        <authorList>
            <person name="Rong J.-C."/>
            <person name="Yi M.-L."/>
            <person name="Zhao Q."/>
        </authorList>
    </citation>
    <scope>NUCLEOTIDE SEQUENCE</scope>
    <source>
        <strain evidence="3">NBRC 110045</strain>
    </source>
</reference>
<evidence type="ECO:0000313" key="3">
    <source>
        <dbReference type="EMBL" id="WND01484.1"/>
    </source>
</evidence>
<keyword evidence="1" id="KW-0732">Signal</keyword>
<dbReference type="RefSeq" id="WP_310797312.1">
    <property type="nucleotide sequence ID" value="NZ_CP123872.1"/>
</dbReference>
<keyword evidence="4" id="KW-1185">Reference proteome</keyword>
<dbReference type="SUPFAM" id="SSF56300">
    <property type="entry name" value="Metallo-dependent phosphatases"/>
    <property type="match status" value="1"/>
</dbReference>
<dbReference type="Pfam" id="PF09423">
    <property type="entry name" value="PhoD"/>
    <property type="match status" value="1"/>
</dbReference>
<sequence length="380" mass="43305">MTRSMIPAIFLFSLSLTMITFPAYQVNAESENQMGGPSFPFKTPKMAPWPKKSQNLSRIAFGSCNDEESPMPIWQSIYEAKPDLFLFTGDNVYVDINNDKWITDPKPSDFDFAYGKLAENKLFSKVAAQVPMMATFDDHDFGKDDAGSEYPLKKLAKDKMLDFFNVSQTHKVREREGVYYSKTFGEDGKKVQVIMLDTRYFRSPLTHAKNPGPGKERYVPSQDPDQTMLGDQQWAWFERQLEKPADVRIIVSTIQVIANSHGWESWRTMPLERKKLYETLNTIKTGRTFLITGDRHVAGLYQKTSGMKKPLIEVTASSLNKSYNSFTSIQEEWDKEHQIGTLYGPVNFGLLSIDWDAMTVSVDIKDVQGKTVRSMTVNAD</sequence>
<gene>
    <name evidence="3" type="ORF">QGN29_07915</name>
</gene>
<dbReference type="InterPro" id="IPR038607">
    <property type="entry name" value="PhoD-like_sf"/>
</dbReference>
<feature type="signal peptide" evidence="1">
    <location>
        <begin position="1"/>
        <end position="28"/>
    </location>
</feature>
<dbReference type="PANTHER" id="PTHR33987">
    <property type="entry name" value="CALCINEURIN-LIKE METALLO-PHOSPHOESTERASE SUPERFAMILY PROTEIN"/>
    <property type="match status" value="1"/>
</dbReference>
<feature type="chain" id="PRO_5041306275" evidence="1">
    <location>
        <begin position="29"/>
        <end position="380"/>
    </location>
</feature>
<dbReference type="Gene3D" id="3.60.21.70">
    <property type="entry name" value="PhoD-like phosphatase"/>
    <property type="match status" value="1"/>
</dbReference>
<dbReference type="CDD" id="cd07389">
    <property type="entry name" value="MPP_PhoD"/>
    <property type="match status" value="1"/>
</dbReference>
<dbReference type="EMBL" id="CP123872">
    <property type="protein sequence ID" value="WND01484.1"/>
    <property type="molecule type" value="Genomic_DNA"/>
</dbReference>
<dbReference type="InterPro" id="IPR018946">
    <property type="entry name" value="PhoD-like_MPP"/>
</dbReference>
<organism evidence="3 4">
    <name type="scientific">Temperatibacter marinus</name>
    <dbReference type="NCBI Taxonomy" id="1456591"/>
    <lineage>
        <taxon>Bacteria</taxon>
        <taxon>Pseudomonadati</taxon>
        <taxon>Pseudomonadota</taxon>
        <taxon>Alphaproteobacteria</taxon>
        <taxon>Kordiimonadales</taxon>
        <taxon>Temperatibacteraceae</taxon>
        <taxon>Temperatibacter</taxon>
    </lineage>
</organism>
<name>A0AA52EFQ4_9PROT</name>
<dbReference type="GO" id="GO:0004035">
    <property type="term" value="F:alkaline phosphatase activity"/>
    <property type="evidence" value="ECO:0007669"/>
    <property type="project" value="UniProtKB-EC"/>
</dbReference>
<dbReference type="Proteomes" id="UP001268683">
    <property type="component" value="Chromosome"/>
</dbReference>